<keyword evidence="3" id="KW-1185">Reference proteome</keyword>
<dbReference type="SUPFAM" id="SSF53474">
    <property type="entry name" value="alpha/beta-Hydrolases"/>
    <property type="match status" value="1"/>
</dbReference>
<reference evidence="2" key="4">
    <citation type="submission" date="2025-08" db="UniProtKB">
        <authorList>
            <consortium name="Ensembl"/>
        </authorList>
    </citation>
    <scope>IDENTIFICATION</scope>
</reference>
<reference evidence="2" key="5">
    <citation type="submission" date="2025-09" db="UniProtKB">
        <authorList>
            <consortium name="Ensembl"/>
        </authorList>
    </citation>
    <scope>IDENTIFICATION</scope>
</reference>
<gene>
    <name evidence="2" type="primary">ndrg1b</name>
</gene>
<proteinExistence type="inferred from homology"/>
<dbReference type="GeneTree" id="ENSGT00950000182872"/>
<reference evidence="2" key="3">
    <citation type="submission" date="2020-05" db="EMBL/GenBank/DDBJ databases">
        <title>Electrophorus electricus (electric eel) genome, fEleEle1, primary haplotype.</title>
        <authorList>
            <person name="Myers G."/>
            <person name="Meyer A."/>
            <person name="Fedrigo O."/>
            <person name="Formenti G."/>
            <person name="Rhie A."/>
            <person name="Tracey A."/>
            <person name="Sims Y."/>
            <person name="Jarvis E.D."/>
        </authorList>
    </citation>
    <scope>NUCLEOTIDE SEQUENCE [LARGE SCALE GENOMIC DNA]</scope>
</reference>
<reference evidence="3" key="1">
    <citation type="journal article" date="2014" name="Science">
        <title>Nonhuman genetics. Genomic basis for the convergent evolution of electric organs.</title>
        <authorList>
            <person name="Gallant J.R."/>
            <person name="Traeger L.L."/>
            <person name="Volkening J.D."/>
            <person name="Moffett H."/>
            <person name="Chen P.H."/>
            <person name="Novina C.D."/>
            <person name="Phillips G.N.Jr."/>
            <person name="Anand R."/>
            <person name="Wells G.B."/>
            <person name="Pinch M."/>
            <person name="Guth R."/>
            <person name="Unguez G.A."/>
            <person name="Albert J.S."/>
            <person name="Zakon H.H."/>
            <person name="Samanta M.P."/>
            <person name="Sussman M.R."/>
        </authorList>
    </citation>
    <scope>NUCLEOTIDE SEQUENCE [LARGE SCALE GENOMIC DNA]</scope>
</reference>
<accession>A0A4W4GIJ9</accession>
<evidence type="ECO:0000313" key="2">
    <source>
        <dbReference type="Ensembl" id="ENSEEEP00000036222.2"/>
    </source>
</evidence>
<protein>
    <submittedName>
        <fullName evidence="2">N-myc downstream regulated 1b</fullName>
    </submittedName>
</protein>
<comment type="similarity">
    <text evidence="1">Belongs to the NDRG family.</text>
</comment>
<dbReference type="Gene3D" id="3.40.50.1820">
    <property type="entry name" value="alpha/beta hydrolase"/>
    <property type="match status" value="1"/>
</dbReference>
<dbReference type="AlphaFoldDB" id="A0A4W4GIJ9"/>
<dbReference type="Proteomes" id="UP000314983">
    <property type="component" value="Chromosome 10"/>
</dbReference>
<dbReference type="Ensembl" id="ENSEEET00000036646.2">
    <property type="protein sequence ID" value="ENSEEEP00000036222.2"/>
    <property type="gene ID" value="ENSEEEG00000017216.2"/>
</dbReference>
<reference evidence="3" key="2">
    <citation type="journal article" date="2017" name="Sci. Adv.">
        <title>A tail of two voltages: Proteomic comparison of the three electric organs of the electric eel.</title>
        <authorList>
            <person name="Traeger L.L."/>
            <person name="Sabat G."/>
            <person name="Barrett-Wilt G.A."/>
            <person name="Wells G.B."/>
            <person name="Sussman M.R."/>
        </authorList>
    </citation>
    <scope>NUCLEOTIDE SEQUENCE [LARGE SCALE GENOMIC DNA]</scope>
</reference>
<organism evidence="2 3">
    <name type="scientific">Electrophorus electricus</name>
    <name type="common">Electric eel</name>
    <name type="synonym">Gymnotus electricus</name>
    <dbReference type="NCBI Taxonomy" id="8005"/>
    <lineage>
        <taxon>Eukaryota</taxon>
        <taxon>Metazoa</taxon>
        <taxon>Chordata</taxon>
        <taxon>Craniata</taxon>
        <taxon>Vertebrata</taxon>
        <taxon>Euteleostomi</taxon>
        <taxon>Actinopterygii</taxon>
        <taxon>Neopterygii</taxon>
        <taxon>Teleostei</taxon>
        <taxon>Ostariophysi</taxon>
        <taxon>Gymnotiformes</taxon>
        <taxon>Gymnotoidei</taxon>
        <taxon>Gymnotidae</taxon>
        <taxon>Electrophorus</taxon>
    </lineage>
</organism>
<evidence type="ECO:0000313" key="3">
    <source>
        <dbReference type="Proteomes" id="UP000314983"/>
    </source>
</evidence>
<evidence type="ECO:0000256" key="1">
    <source>
        <dbReference type="ARBA" id="ARBA00005598"/>
    </source>
</evidence>
<name>A0A4W4GIJ9_ELEEL</name>
<dbReference type="InterPro" id="IPR004142">
    <property type="entry name" value="NDRG"/>
</dbReference>
<dbReference type="Pfam" id="PF03096">
    <property type="entry name" value="Ndr"/>
    <property type="match status" value="1"/>
</dbReference>
<dbReference type="InterPro" id="IPR029058">
    <property type="entry name" value="AB_hydrolase_fold"/>
</dbReference>
<dbReference type="PANTHER" id="PTHR11034">
    <property type="entry name" value="N-MYC DOWNSTREAM REGULATED"/>
    <property type="match status" value="1"/>
</dbReference>
<sequence length="350" mass="39245">TVESDLLSEIENVESPFGTIRCTMTGIPRDNRPVILTYHDIGLNHKSCFDSFFHHEDMREIMCHFAVCQLSAPGQHEGASTFPAGFKYPSMDQLSETLPIVLKHFNIKSVIGMAVGAGANILTRFTLKYPDLVEGLILININAQAEGWADRAAYKSWTDFMVPWQEEIKKKAEFIGTFRNNITNRINQTNLLHFMKSYYRRSNLKIERTSPGGITPMKTLKCHTLLVVGDNSPAVDAVVECNSRMDPTKTTLLKMADCGGLPQFDQPGKLAEALKYFIQGLGYMSSAGMTRLSRDCTSFTTSVASFWPRSYTIRTEESTSKNVLTQPHPSPHMPRAISPFSCSVLLHFKF</sequence>